<evidence type="ECO:0000256" key="8">
    <source>
        <dbReference type="PIRSR" id="PIRSR000193-1"/>
    </source>
</evidence>
<comment type="catalytic activity">
    <reaction evidence="6 9">
        <text>L-proline + NADP(+) = (S)-1-pyrroline-5-carboxylate + NADPH + 2 H(+)</text>
        <dbReference type="Rhea" id="RHEA:14109"/>
        <dbReference type="ChEBI" id="CHEBI:15378"/>
        <dbReference type="ChEBI" id="CHEBI:17388"/>
        <dbReference type="ChEBI" id="CHEBI:57783"/>
        <dbReference type="ChEBI" id="CHEBI:58349"/>
        <dbReference type="ChEBI" id="CHEBI:60039"/>
        <dbReference type="EC" id="1.5.1.2"/>
    </reaction>
</comment>
<reference evidence="12 13" key="1">
    <citation type="journal article" date="2015" name="Genome Announc.">
        <title>Expanding the biotechnology potential of lactobacilli through comparative genomics of 213 strains and associated genera.</title>
        <authorList>
            <person name="Sun Z."/>
            <person name="Harris H.M."/>
            <person name="McCann A."/>
            <person name="Guo C."/>
            <person name="Argimon S."/>
            <person name="Zhang W."/>
            <person name="Yang X."/>
            <person name="Jeffery I.B."/>
            <person name="Cooney J.C."/>
            <person name="Kagawa T.F."/>
            <person name="Liu W."/>
            <person name="Song Y."/>
            <person name="Salvetti E."/>
            <person name="Wrobel A."/>
            <person name="Rasinkangas P."/>
            <person name="Parkhill J."/>
            <person name="Rea M.C."/>
            <person name="O'Sullivan O."/>
            <person name="Ritari J."/>
            <person name="Douillard F.P."/>
            <person name="Paul Ross R."/>
            <person name="Yang R."/>
            <person name="Briner A.E."/>
            <person name="Felis G.E."/>
            <person name="de Vos W.M."/>
            <person name="Barrangou R."/>
            <person name="Klaenhammer T.R."/>
            <person name="Caufield P.W."/>
            <person name="Cui Y."/>
            <person name="Zhang H."/>
            <person name="O'Toole P.W."/>
        </authorList>
    </citation>
    <scope>NUCLEOTIDE SEQUENCE [LARGE SCALE GENOMIC DNA]</scope>
    <source>
        <strain evidence="12 13">JCM 17158</strain>
    </source>
</reference>
<evidence type="ECO:0000313" key="12">
    <source>
        <dbReference type="EMBL" id="KRK71669.1"/>
    </source>
</evidence>
<evidence type="ECO:0000313" key="13">
    <source>
        <dbReference type="Proteomes" id="UP000051804"/>
    </source>
</evidence>
<comment type="catalytic activity">
    <reaction evidence="6">
        <text>L-proline + NAD(+) = (S)-1-pyrroline-5-carboxylate + NADH + 2 H(+)</text>
        <dbReference type="Rhea" id="RHEA:14105"/>
        <dbReference type="ChEBI" id="CHEBI:15378"/>
        <dbReference type="ChEBI" id="CHEBI:17388"/>
        <dbReference type="ChEBI" id="CHEBI:57540"/>
        <dbReference type="ChEBI" id="CHEBI:57945"/>
        <dbReference type="ChEBI" id="CHEBI:60039"/>
        <dbReference type="EC" id="1.5.1.2"/>
    </reaction>
</comment>
<comment type="caution">
    <text evidence="12">The sequence shown here is derived from an EMBL/GenBank/DDBJ whole genome shotgun (WGS) entry which is preliminary data.</text>
</comment>
<dbReference type="EMBL" id="AZDJ01000026">
    <property type="protein sequence ID" value="KRK71669.1"/>
    <property type="molecule type" value="Genomic_DNA"/>
</dbReference>
<feature type="binding site" evidence="8">
    <location>
        <position position="55"/>
    </location>
    <ligand>
        <name>NADPH</name>
        <dbReference type="ChEBI" id="CHEBI:57783"/>
    </ligand>
</feature>
<dbReference type="InterPro" id="IPR036291">
    <property type="entry name" value="NAD(P)-bd_dom_sf"/>
</dbReference>
<dbReference type="Gene3D" id="3.40.50.720">
    <property type="entry name" value="NAD(P)-binding Rossmann-like Domain"/>
    <property type="match status" value="1"/>
</dbReference>
<dbReference type="GO" id="GO:0004735">
    <property type="term" value="F:pyrroline-5-carboxylate reductase activity"/>
    <property type="evidence" value="ECO:0007669"/>
    <property type="project" value="UniProtKB-UniRule"/>
</dbReference>
<evidence type="ECO:0000256" key="3">
    <source>
        <dbReference type="ARBA" id="ARBA00022857"/>
    </source>
</evidence>
<dbReference type="PANTHER" id="PTHR11645:SF0">
    <property type="entry name" value="PYRROLINE-5-CARBOXYLATE REDUCTASE 3"/>
    <property type="match status" value="1"/>
</dbReference>
<dbReference type="PIRSF" id="PIRSF000193">
    <property type="entry name" value="Pyrrol-5-carb_rd"/>
    <property type="match status" value="1"/>
</dbReference>
<dbReference type="EC" id="1.5.1.2" evidence="6 7"/>
<protein>
    <recommendedName>
        <fullName evidence="6 7">Pyrroline-5-carboxylate reductase</fullName>
        <shortName evidence="6">P5C reductase</shortName>
        <shortName evidence="6">P5CR</shortName>
        <ecNumber evidence="6 7">1.5.1.2</ecNumber>
    </recommendedName>
    <alternativeName>
        <fullName evidence="6">PCA reductase</fullName>
    </alternativeName>
</protein>
<comment type="similarity">
    <text evidence="1 6 9">Belongs to the pyrroline-5-carboxylate reductase family.</text>
</comment>
<dbReference type="GO" id="GO:0005737">
    <property type="term" value="C:cytoplasm"/>
    <property type="evidence" value="ECO:0007669"/>
    <property type="project" value="UniProtKB-SubCell"/>
</dbReference>
<keyword evidence="3 6" id="KW-0521">NADP</keyword>
<sequence length="263" mass="26614">MKLGLIGAGNMAQAIVRGVEKTQTLTGADIILHGGHPANYEPVAASLGATAVASNLAVYEASDLVILAVEPSLAATVAAELKPALAQQKPLVSLLTGVALADLQTAVGSVDYPLVRVMPNLNVEIGEGMTAYAANAAGEKYLPDVLSLFGAIGDTIALPEKDFSTFVALAGSSPAFVYMFIDAMARAGVKYGLTKQAATAIAAQAVLGSGAMVKASEASPFDLMDKVSSPGGTTVAGVIAMESAGFMPAVFKGIDATINKDRG</sequence>
<evidence type="ECO:0000256" key="2">
    <source>
        <dbReference type="ARBA" id="ARBA00022650"/>
    </source>
</evidence>
<dbReference type="SUPFAM" id="SSF48179">
    <property type="entry name" value="6-phosphogluconate dehydrogenase C-terminal domain-like"/>
    <property type="match status" value="1"/>
</dbReference>
<dbReference type="FunFam" id="1.10.3730.10:FF:000001">
    <property type="entry name" value="Pyrroline-5-carboxylate reductase"/>
    <property type="match status" value="1"/>
</dbReference>
<comment type="function">
    <text evidence="5 6">Catalyzes the reduction of 1-pyrroline-5-carboxylate (PCA) to L-proline.</text>
</comment>
<dbReference type="AlphaFoldDB" id="A0A0R1JJY3"/>
<keyword evidence="2 6" id="KW-0641">Proline biosynthesis</keyword>
<dbReference type="NCBIfam" id="TIGR00112">
    <property type="entry name" value="proC"/>
    <property type="match status" value="1"/>
</dbReference>
<dbReference type="InterPro" id="IPR053790">
    <property type="entry name" value="P5CR-like_CS"/>
</dbReference>
<evidence type="ECO:0000259" key="10">
    <source>
        <dbReference type="Pfam" id="PF03807"/>
    </source>
</evidence>
<dbReference type="UniPathway" id="UPA00098">
    <property type="reaction ID" value="UER00361"/>
</dbReference>
<dbReference type="PATRIC" id="fig|1291734.4.peg.1962"/>
<feature type="domain" description="Pyrroline-5-carboxylate reductase dimerisation" evidence="11">
    <location>
        <begin position="160"/>
        <end position="262"/>
    </location>
</feature>
<keyword evidence="13" id="KW-1185">Reference proteome</keyword>
<dbReference type="Pfam" id="PF14748">
    <property type="entry name" value="P5CR_dimer"/>
    <property type="match status" value="1"/>
</dbReference>
<dbReference type="InterPro" id="IPR008927">
    <property type="entry name" value="6-PGluconate_DH-like_C_sf"/>
</dbReference>
<name>A0A0R1JJY3_9LACO</name>
<organism evidence="12 13">
    <name type="scientific">Lacticaseibacillus nasuensis JCM 17158</name>
    <dbReference type="NCBI Taxonomy" id="1291734"/>
    <lineage>
        <taxon>Bacteria</taxon>
        <taxon>Bacillati</taxon>
        <taxon>Bacillota</taxon>
        <taxon>Bacilli</taxon>
        <taxon>Lactobacillales</taxon>
        <taxon>Lactobacillaceae</taxon>
        <taxon>Lacticaseibacillus</taxon>
    </lineage>
</organism>
<dbReference type="SUPFAM" id="SSF51735">
    <property type="entry name" value="NAD(P)-binding Rossmann-fold domains"/>
    <property type="match status" value="1"/>
</dbReference>
<feature type="domain" description="Pyrroline-5-carboxylate reductase catalytic N-terminal" evidence="10">
    <location>
        <begin position="2"/>
        <end position="96"/>
    </location>
</feature>
<accession>A0A0R1JJY3</accession>
<comment type="subcellular location">
    <subcellularLocation>
        <location evidence="6">Cytoplasm</location>
    </subcellularLocation>
</comment>
<comment type="pathway">
    <text evidence="6 9">Amino-acid biosynthesis; L-proline biosynthesis; L-proline from L-glutamate 5-semialdehyde: step 1/1.</text>
</comment>
<dbReference type="Pfam" id="PF03807">
    <property type="entry name" value="F420_oxidored"/>
    <property type="match status" value="1"/>
</dbReference>
<feature type="binding site" evidence="8">
    <location>
        <begin position="68"/>
        <end position="71"/>
    </location>
    <ligand>
        <name>NADP(+)</name>
        <dbReference type="ChEBI" id="CHEBI:58349"/>
    </ligand>
</feature>
<keyword evidence="4 6" id="KW-0560">Oxidoreductase</keyword>
<dbReference type="GO" id="GO:0055129">
    <property type="term" value="P:L-proline biosynthetic process"/>
    <property type="evidence" value="ECO:0007669"/>
    <property type="project" value="UniProtKB-UniRule"/>
</dbReference>
<evidence type="ECO:0000259" key="11">
    <source>
        <dbReference type="Pfam" id="PF14748"/>
    </source>
</evidence>
<dbReference type="OrthoDB" id="9805754at2"/>
<evidence type="ECO:0000256" key="1">
    <source>
        <dbReference type="ARBA" id="ARBA00005525"/>
    </source>
</evidence>
<evidence type="ECO:0000256" key="7">
    <source>
        <dbReference type="NCBIfam" id="TIGR00112"/>
    </source>
</evidence>
<dbReference type="HAMAP" id="MF_01925">
    <property type="entry name" value="P5C_reductase"/>
    <property type="match status" value="1"/>
</dbReference>
<dbReference type="InterPro" id="IPR028939">
    <property type="entry name" value="P5C_Rdtase_cat_N"/>
</dbReference>
<evidence type="ECO:0000256" key="6">
    <source>
        <dbReference type="HAMAP-Rule" id="MF_01925"/>
    </source>
</evidence>
<dbReference type="PANTHER" id="PTHR11645">
    <property type="entry name" value="PYRROLINE-5-CARBOXYLATE REDUCTASE"/>
    <property type="match status" value="1"/>
</dbReference>
<dbReference type="Proteomes" id="UP000051804">
    <property type="component" value="Unassembled WGS sequence"/>
</dbReference>
<evidence type="ECO:0000256" key="5">
    <source>
        <dbReference type="ARBA" id="ARBA00058118"/>
    </source>
</evidence>
<proteinExistence type="inferred from homology"/>
<dbReference type="RefSeq" id="WP_056951176.1">
    <property type="nucleotide sequence ID" value="NZ_AZDJ01000026.1"/>
</dbReference>
<keyword evidence="6 9" id="KW-0028">Amino-acid biosynthesis</keyword>
<dbReference type="STRING" id="1291734.FD02_GL001909"/>
<dbReference type="InterPro" id="IPR029036">
    <property type="entry name" value="P5CR_dimer"/>
</dbReference>
<dbReference type="PROSITE" id="PS00521">
    <property type="entry name" value="P5CR"/>
    <property type="match status" value="1"/>
</dbReference>
<dbReference type="Gene3D" id="1.10.3730.10">
    <property type="entry name" value="ProC C-terminal domain-like"/>
    <property type="match status" value="1"/>
</dbReference>
<evidence type="ECO:0000256" key="9">
    <source>
        <dbReference type="RuleBase" id="RU003903"/>
    </source>
</evidence>
<keyword evidence="6" id="KW-0963">Cytoplasm</keyword>
<feature type="binding site" evidence="8">
    <location>
        <begin position="6"/>
        <end position="11"/>
    </location>
    <ligand>
        <name>NADP(+)</name>
        <dbReference type="ChEBI" id="CHEBI:58349"/>
    </ligand>
</feature>
<evidence type="ECO:0000256" key="4">
    <source>
        <dbReference type="ARBA" id="ARBA00023002"/>
    </source>
</evidence>
<dbReference type="InterPro" id="IPR000304">
    <property type="entry name" value="Pyrroline-COOH_reductase"/>
</dbReference>
<gene>
    <name evidence="6" type="primary">proC</name>
    <name evidence="12" type="ORF">FD02_GL001909</name>
</gene>